<dbReference type="GeneID" id="98146239"/>
<protein>
    <recommendedName>
        <fullName evidence="3">PARP catalytic domain-containing protein</fullName>
    </recommendedName>
</protein>
<dbReference type="Gene3D" id="3.90.228.10">
    <property type="match status" value="1"/>
</dbReference>
<name>A0ABR4LSV0_9EURO</name>
<sequence length="443" mass="49009">MFQNEWKHPNTKAKLVSIYVIKNTKRPGLKLTFHGTQRACKIGAGSLDPCDKDECYLCCILKKGFTLDHANPRAMFGPGIYSSVISSKADIYAKNHHIHCHKHVLILCGVDLGTPKVMQRAGLPGKCDSVEGATRPEGGTLEYPETVIYDPARIKPIGLVLPEEYSLPASPVDEDVCMVDADPSTFGDEAADETATTPLRRVQVIERHPADSQRHSYSEGPSYQFRSTDEITTRATAPPRYEPIAPRATVHQPSIQEPTEMKMSWTDRNKSPHVEGIFLFDVKSVPPRLEGQPQPTVVSASKDVELLSSLIELPLSFHGARRACYLGDLGYPPEFCDSDKCSICMVFRNQYALRESRIGFTLWPRIFASPCSSQADAFVTNHHIRSPQHAMVLCACPSIVSIHRDTFPTTPGAPPAYSATTSSCEIVVPIGLIIYTRRGWHPP</sequence>
<dbReference type="Proteomes" id="UP001610432">
    <property type="component" value="Unassembled WGS sequence"/>
</dbReference>
<accession>A0ABR4LSV0</accession>
<gene>
    <name evidence="1" type="ORF">BJX67DRAFT_371940</name>
</gene>
<dbReference type="RefSeq" id="XP_070886595.1">
    <property type="nucleotide sequence ID" value="XM_071031167.1"/>
</dbReference>
<proteinExistence type="predicted"/>
<comment type="caution">
    <text evidence="1">The sequence shown here is derived from an EMBL/GenBank/DDBJ whole genome shotgun (WGS) entry which is preliminary data.</text>
</comment>
<dbReference type="EMBL" id="JBFXLQ010000018">
    <property type="protein sequence ID" value="KAL2867616.1"/>
    <property type="molecule type" value="Genomic_DNA"/>
</dbReference>
<organism evidence="1 2">
    <name type="scientific">Aspergillus lucknowensis</name>
    <dbReference type="NCBI Taxonomy" id="176173"/>
    <lineage>
        <taxon>Eukaryota</taxon>
        <taxon>Fungi</taxon>
        <taxon>Dikarya</taxon>
        <taxon>Ascomycota</taxon>
        <taxon>Pezizomycotina</taxon>
        <taxon>Eurotiomycetes</taxon>
        <taxon>Eurotiomycetidae</taxon>
        <taxon>Eurotiales</taxon>
        <taxon>Aspergillaceae</taxon>
        <taxon>Aspergillus</taxon>
        <taxon>Aspergillus subgen. Nidulantes</taxon>
    </lineage>
</organism>
<reference evidence="1 2" key="1">
    <citation type="submission" date="2024-07" db="EMBL/GenBank/DDBJ databases">
        <title>Section-level genome sequencing and comparative genomics of Aspergillus sections Usti and Cavernicolus.</title>
        <authorList>
            <consortium name="Lawrence Berkeley National Laboratory"/>
            <person name="Nybo J.L."/>
            <person name="Vesth T.C."/>
            <person name="Theobald S."/>
            <person name="Frisvad J.C."/>
            <person name="Larsen T.O."/>
            <person name="Kjaerboelling I."/>
            <person name="Rothschild-Mancinelli K."/>
            <person name="Lyhne E.K."/>
            <person name="Kogle M.E."/>
            <person name="Barry K."/>
            <person name="Clum A."/>
            <person name="Na H."/>
            <person name="Ledsgaard L."/>
            <person name="Lin J."/>
            <person name="Lipzen A."/>
            <person name="Kuo A."/>
            <person name="Riley R."/>
            <person name="Mondo S."/>
            <person name="Labutti K."/>
            <person name="Haridas S."/>
            <person name="Pangalinan J."/>
            <person name="Salamov A.A."/>
            <person name="Simmons B.A."/>
            <person name="Magnuson J.K."/>
            <person name="Chen J."/>
            <person name="Drula E."/>
            <person name="Henrissat B."/>
            <person name="Wiebenga A."/>
            <person name="Lubbers R.J."/>
            <person name="Gomes A.C."/>
            <person name="Macurrencykelacurrency M.R."/>
            <person name="Stajich J."/>
            <person name="Grigoriev I.V."/>
            <person name="Mortensen U.H."/>
            <person name="De Vries R.P."/>
            <person name="Baker S.E."/>
            <person name="Andersen M.R."/>
        </authorList>
    </citation>
    <scope>NUCLEOTIDE SEQUENCE [LARGE SCALE GENOMIC DNA]</scope>
    <source>
        <strain evidence="1 2">CBS 449.75</strain>
    </source>
</reference>
<dbReference type="SUPFAM" id="SSF56399">
    <property type="entry name" value="ADP-ribosylation"/>
    <property type="match status" value="1"/>
</dbReference>
<evidence type="ECO:0008006" key="3">
    <source>
        <dbReference type="Google" id="ProtNLM"/>
    </source>
</evidence>
<evidence type="ECO:0000313" key="2">
    <source>
        <dbReference type="Proteomes" id="UP001610432"/>
    </source>
</evidence>
<keyword evidence="2" id="KW-1185">Reference proteome</keyword>
<evidence type="ECO:0000313" key="1">
    <source>
        <dbReference type="EMBL" id="KAL2867616.1"/>
    </source>
</evidence>